<sequence length="189" mass="21299">MRWLRRACRQPSAHRDLVVTMIVRQMDASDNILHESAPTLVPGRAAQLDAAADEWNFIYIPHLLQRLTSDDTQDIDISTPGESNKLKDDYVLHIHVVECRYENAPSKTSISLTKRRLPSFLTSRPYITVKKGEAVHACTACAKLFHNESELKLHIAAQCTVDTEEEKQPLIIDTGTDTTPTTKNCKGEF</sequence>
<accession>A0A8S4E7W7</accession>
<dbReference type="Proteomes" id="UP000653454">
    <property type="component" value="Unassembled WGS sequence"/>
</dbReference>
<dbReference type="EMBL" id="CAJHNJ030000013">
    <property type="protein sequence ID" value="CAG9111768.1"/>
    <property type="molecule type" value="Genomic_DNA"/>
</dbReference>
<feature type="domain" description="C2H2-type" evidence="2">
    <location>
        <begin position="136"/>
        <end position="167"/>
    </location>
</feature>
<proteinExistence type="predicted"/>
<keyword evidence="1" id="KW-0862">Zinc</keyword>
<gene>
    <name evidence="3" type="ORF">PLXY2_LOCUS4675</name>
</gene>
<keyword evidence="1" id="KW-0863">Zinc-finger</keyword>
<comment type="caution">
    <text evidence="3">The sequence shown here is derived from an EMBL/GenBank/DDBJ whole genome shotgun (WGS) entry which is preliminary data.</text>
</comment>
<keyword evidence="4" id="KW-1185">Reference proteome</keyword>
<evidence type="ECO:0000256" key="1">
    <source>
        <dbReference type="PROSITE-ProRule" id="PRU00042"/>
    </source>
</evidence>
<name>A0A8S4E7W7_PLUXY</name>
<reference evidence="3" key="1">
    <citation type="submission" date="2020-11" db="EMBL/GenBank/DDBJ databases">
        <authorList>
            <person name="Whiteford S."/>
        </authorList>
    </citation>
    <scope>NUCLEOTIDE SEQUENCE</scope>
</reference>
<protein>
    <submittedName>
        <fullName evidence="3">(diamondback moth) hypothetical protein</fullName>
    </submittedName>
</protein>
<evidence type="ECO:0000313" key="3">
    <source>
        <dbReference type="EMBL" id="CAG9111768.1"/>
    </source>
</evidence>
<dbReference type="PROSITE" id="PS50157">
    <property type="entry name" value="ZINC_FINGER_C2H2_2"/>
    <property type="match status" value="1"/>
</dbReference>
<dbReference type="AlphaFoldDB" id="A0A8S4E7W7"/>
<organism evidence="3 4">
    <name type="scientific">Plutella xylostella</name>
    <name type="common">Diamondback moth</name>
    <name type="synonym">Plutella maculipennis</name>
    <dbReference type="NCBI Taxonomy" id="51655"/>
    <lineage>
        <taxon>Eukaryota</taxon>
        <taxon>Metazoa</taxon>
        <taxon>Ecdysozoa</taxon>
        <taxon>Arthropoda</taxon>
        <taxon>Hexapoda</taxon>
        <taxon>Insecta</taxon>
        <taxon>Pterygota</taxon>
        <taxon>Neoptera</taxon>
        <taxon>Endopterygota</taxon>
        <taxon>Lepidoptera</taxon>
        <taxon>Glossata</taxon>
        <taxon>Ditrysia</taxon>
        <taxon>Yponomeutoidea</taxon>
        <taxon>Plutellidae</taxon>
        <taxon>Plutella</taxon>
    </lineage>
</organism>
<dbReference type="InterPro" id="IPR013087">
    <property type="entry name" value="Znf_C2H2_type"/>
</dbReference>
<dbReference type="GO" id="GO:0008270">
    <property type="term" value="F:zinc ion binding"/>
    <property type="evidence" value="ECO:0007669"/>
    <property type="project" value="UniProtKB-KW"/>
</dbReference>
<keyword evidence="1" id="KW-0479">Metal-binding</keyword>
<evidence type="ECO:0000259" key="2">
    <source>
        <dbReference type="PROSITE" id="PS50157"/>
    </source>
</evidence>
<evidence type="ECO:0000313" key="4">
    <source>
        <dbReference type="Proteomes" id="UP000653454"/>
    </source>
</evidence>